<evidence type="ECO:0000256" key="1">
    <source>
        <dbReference type="SAM" id="SignalP"/>
    </source>
</evidence>
<keyword evidence="2" id="KW-1185">Reference proteome</keyword>
<sequence length="123" mass="13877">MSSSFKIGIFVFSIILLFQFINSQCLKRNDYFDCNNSPNRKCCSGLNCRRRIEGYRGSYKCALGNCNKENKRCGGKDGKGDGCCYGFKCDFGPFKNDFGICKKCDLDDDNGMCLTFNCCSDNF</sequence>
<protein>
    <submittedName>
        <fullName evidence="3">Uncharacterized protein</fullName>
    </submittedName>
</protein>
<dbReference type="AlphaFoldDB" id="A0A1I8BGD9"/>
<feature type="chain" id="PRO_5009315806" evidence="1">
    <location>
        <begin position="24"/>
        <end position="123"/>
    </location>
</feature>
<dbReference type="WBParaSite" id="MhA1_Contig2190.frz3.gene1">
    <property type="protein sequence ID" value="MhA1_Contig2190.frz3.gene1"/>
    <property type="gene ID" value="MhA1_Contig2190.frz3.gene1"/>
</dbReference>
<name>A0A1I8BGD9_MELHA</name>
<keyword evidence="1" id="KW-0732">Signal</keyword>
<reference evidence="3" key="1">
    <citation type="submission" date="2016-11" db="UniProtKB">
        <authorList>
            <consortium name="WormBaseParasite"/>
        </authorList>
    </citation>
    <scope>IDENTIFICATION</scope>
</reference>
<proteinExistence type="predicted"/>
<organism evidence="2 3">
    <name type="scientific">Meloidogyne hapla</name>
    <name type="common">Root-knot nematode worm</name>
    <dbReference type="NCBI Taxonomy" id="6305"/>
    <lineage>
        <taxon>Eukaryota</taxon>
        <taxon>Metazoa</taxon>
        <taxon>Ecdysozoa</taxon>
        <taxon>Nematoda</taxon>
        <taxon>Chromadorea</taxon>
        <taxon>Rhabditida</taxon>
        <taxon>Tylenchina</taxon>
        <taxon>Tylenchomorpha</taxon>
        <taxon>Tylenchoidea</taxon>
        <taxon>Meloidogynidae</taxon>
        <taxon>Meloidogyninae</taxon>
        <taxon>Meloidogyne</taxon>
    </lineage>
</organism>
<accession>A0A1I8BGD9</accession>
<dbReference type="Proteomes" id="UP000095281">
    <property type="component" value="Unplaced"/>
</dbReference>
<evidence type="ECO:0000313" key="3">
    <source>
        <dbReference type="WBParaSite" id="MhA1_Contig2190.frz3.gene1"/>
    </source>
</evidence>
<feature type="signal peptide" evidence="1">
    <location>
        <begin position="1"/>
        <end position="23"/>
    </location>
</feature>
<evidence type="ECO:0000313" key="2">
    <source>
        <dbReference type="Proteomes" id="UP000095281"/>
    </source>
</evidence>